<organism evidence="2 3">
    <name type="scientific">Stegodyphus mimosarum</name>
    <name type="common">African social velvet spider</name>
    <dbReference type="NCBI Taxonomy" id="407821"/>
    <lineage>
        <taxon>Eukaryota</taxon>
        <taxon>Metazoa</taxon>
        <taxon>Ecdysozoa</taxon>
        <taxon>Arthropoda</taxon>
        <taxon>Chelicerata</taxon>
        <taxon>Arachnida</taxon>
        <taxon>Araneae</taxon>
        <taxon>Araneomorphae</taxon>
        <taxon>Entelegynae</taxon>
        <taxon>Eresoidea</taxon>
        <taxon>Eresidae</taxon>
        <taxon>Stegodyphus</taxon>
    </lineage>
</organism>
<keyword evidence="1" id="KW-1133">Transmembrane helix</keyword>
<evidence type="ECO:0000256" key="1">
    <source>
        <dbReference type="SAM" id="Phobius"/>
    </source>
</evidence>
<feature type="transmembrane region" description="Helical" evidence="1">
    <location>
        <begin position="21"/>
        <end position="41"/>
    </location>
</feature>
<reference evidence="2 3" key="1">
    <citation type="submission" date="2013-11" db="EMBL/GenBank/DDBJ databases">
        <title>Genome sequencing of Stegodyphus mimosarum.</title>
        <authorList>
            <person name="Bechsgaard J."/>
        </authorList>
    </citation>
    <scope>NUCLEOTIDE SEQUENCE [LARGE SCALE GENOMIC DNA]</scope>
</reference>
<protein>
    <submittedName>
        <fullName evidence="2">Uncharacterized protein</fullName>
    </submittedName>
</protein>
<keyword evidence="1" id="KW-0812">Transmembrane</keyword>
<accession>A0A087UJP7</accession>
<keyword evidence="1" id="KW-0472">Membrane</keyword>
<name>A0A087UJP7_STEMI</name>
<dbReference type="Proteomes" id="UP000054359">
    <property type="component" value="Unassembled WGS sequence"/>
</dbReference>
<evidence type="ECO:0000313" key="2">
    <source>
        <dbReference type="EMBL" id="KFM77586.1"/>
    </source>
</evidence>
<sequence>MGLRLHQPQMRELFPMSEKKYVYLFRRGGLIHLHIIFLLPGNVYKYSKSLF</sequence>
<dbReference type="EMBL" id="KK120131">
    <property type="protein sequence ID" value="KFM77586.1"/>
    <property type="molecule type" value="Genomic_DNA"/>
</dbReference>
<evidence type="ECO:0000313" key="3">
    <source>
        <dbReference type="Proteomes" id="UP000054359"/>
    </source>
</evidence>
<keyword evidence="3" id="KW-1185">Reference proteome</keyword>
<gene>
    <name evidence="2" type="ORF">X975_19016</name>
</gene>
<dbReference type="AlphaFoldDB" id="A0A087UJP7"/>
<feature type="non-terminal residue" evidence="2">
    <location>
        <position position="51"/>
    </location>
</feature>
<proteinExistence type="predicted"/>